<dbReference type="EMBL" id="CM039438">
    <property type="protein sequence ID" value="KAI4301747.1"/>
    <property type="molecule type" value="Genomic_DNA"/>
</dbReference>
<gene>
    <name evidence="1" type="ORF">L6164_034994</name>
</gene>
<accession>A0ACB9KX77</accession>
<reference evidence="1 2" key="1">
    <citation type="journal article" date="2022" name="DNA Res.">
        <title>Chromosomal-level genome assembly of the orchid tree Bauhinia variegata (Leguminosae; Cercidoideae) supports the allotetraploid origin hypothesis of Bauhinia.</title>
        <authorList>
            <person name="Zhong Y."/>
            <person name="Chen Y."/>
            <person name="Zheng D."/>
            <person name="Pang J."/>
            <person name="Liu Y."/>
            <person name="Luo S."/>
            <person name="Meng S."/>
            <person name="Qian L."/>
            <person name="Wei D."/>
            <person name="Dai S."/>
            <person name="Zhou R."/>
        </authorList>
    </citation>
    <scope>NUCLEOTIDE SEQUENCE [LARGE SCALE GENOMIC DNA]</scope>
    <source>
        <strain evidence="1">BV-YZ2020</strain>
    </source>
</reference>
<name>A0ACB9KX77_BAUVA</name>
<keyword evidence="2" id="KW-1185">Reference proteome</keyword>
<organism evidence="1 2">
    <name type="scientific">Bauhinia variegata</name>
    <name type="common">Purple orchid tree</name>
    <name type="synonym">Phanera variegata</name>
    <dbReference type="NCBI Taxonomy" id="167791"/>
    <lineage>
        <taxon>Eukaryota</taxon>
        <taxon>Viridiplantae</taxon>
        <taxon>Streptophyta</taxon>
        <taxon>Embryophyta</taxon>
        <taxon>Tracheophyta</taxon>
        <taxon>Spermatophyta</taxon>
        <taxon>Magnoliopsida</taxon>
        <taxon>eudicotyledons</taxon>
        <taxon>Gunneridae</taxon>
        <taxon>Pentapetalae</taxon>
        <taxon>rosids</taxon>
        <taxon>fabids</taxon>
        <taxon>Fabales</taxon>
        <taxon>Fabaceae</taxon>
        <taxon>Cercidoideae</taxon>
        <taxon>Cercideae</taxon>
        <taxon>Bauhiniinae</taxon>
        <taxon>Bauhinia</taxon>
    </lineage>
</organism>
<evidence type="ECO:0000313" key="1">
    <source>
        <dbReference type="EMBL" id="KAI4301747.1"/>
    </source>
</evidence>
<protein>
    <submittedName>
        <fullName evidence="1">Uncharacterized protein</fullName>
    </submittedName>
</protein>
<comment type="caution">
    <text evidence="1">The sequence shown here is derived from an EMBL/GenBank/DDBJ whole genome shotgun (WGS) entry which is preliminary data.</text>
</comment>
<evidence type="ECO:0000313" key="2">
    <source>
        <dbReference type="Proteomes" id="UP000828941"/>
    </source>
</evidence>
<sequence>MSAAGDRKKRTAVIGVSAFILVAMVVAVTIGITVDLQESSDGNDESHMSSTMKAVKSLCQPTDYKKECFDSLKAQAGNATSTRELVKISFHVTIERIVEGVKKSQLLHALEKEPRAKMALETCKYLMELSIADLERSIEKIGDLDTMNIHDIIMDLKVWLSGTITYQETCLDGFQNSTSEAGQKMKEALTLAMRLSSNGLAIIDDFSETLAKLNITPHAQGRRLLQDRVPENKYALDLEDNVLGHGEVPLWVGGGIRRRLLSDKVPGLGKRKPDVVVAKDGSGNVKSVNEALKKVPKKNSKPFIIYVKEGVYNEYVTVERRMTHVVIIGDGGEKTRITGNKNFIDGVNTYKTATVAVEGDHFMAVNIGFENSAGAEKHQAVALRVGADMSVFYKCTMDGYQDTLYAHTKRQFYRDCAISGTIDFVFGDALSIFQNCTFKVRKPMENQQCIVTAHGRKDRHEPTAIIIQGGSIVSDPSFYPVRLTNKAYLARPWKAYSRTIIMDAFIDDLITPDGYLPWQINLTNVGTTTCFYSEFNDRGPGSDKTKRANWPGVKTITAEHALDFTPFRFYKGDTWIKQTGVPYSPGALSSKSDSDIDH</sequence>
<proteinExistence type="predicted"/>
<dbReference type="Proteomes" id="UP000828941">
    <property type="component" value="Chromosome 13"/>
</dbReference>